<proteinExistence type="predicted"/>
<sequence>MNGAVTGNKDWSSGCHCSFSSATRSNHVPFGNRPTPAPPAPRPCAHAPTSRKRDCSRLRRHYFPSSPAAPRSHVTRGQFRPGSERRSRVRTLSHVSEKEPLALPLPRLASAGRPSGAAEEEAAGGGGGRSSAAFPPAAARLLQPASPWMCEGERWARESPWTFPWPCGRRRAWEARGLLPRPLRGRIGPPERPAAAAEAGGRKLNNTCRRWTVYLELF</sequence>
<evidence type="ECO:0000313" key="2">
    <source>
        <dbReference type="EMBL" id="CAD7687782.1"/>
    </source>
</evidence>
<dbReference type="EMBL" id="CAJHUB010000764">
    <property type="protein sequence ID" value="CAD7687782.1"/>
    <property type="molecule type" value="Genomic_DNA"/>
</dbReference>
<feature type="compositionally biased region" description="Low complexity" evidence="1">
    <location>
        <begin position="101"/>
        <end position="117"/>
    </location>
</feature>
<comment type="caution">
    <text evidence="2">The sequence shown here is derived from an EMBL/GenBank/DDBJ whole genome shotgun (WGS) entry which is preliminary data.</text>
</comment>
<feature type="region of interest" description="Disordered" evidence="1">
    <location>
        <begin position="23"/>
        <end position="134"/>
    </location>
</feature>
<evidence type="ECO:0000256" key="1">
    <source>
        <dbReference type="SAM" id="MobiDB-lite"/>
    </source>
</evidence>
<accession>A0A811ZGI3</accession>
<keyword evidence="3" id="KW-1185">Reference proteome</keyword>
<evidence type="ECO:0000313" key="3">
    <source>
        <dbReference type="Proteomes" id="UP000645828"/>
    </source>
</evidence>
<dbReference type="AlphaFoldDB" id="A0A811ZGI3"/>
<reference evidence="2" key="1">
    <citation type="submission" date="2020-12" db="EMBL/GenBank/DDBJ databases">
        <authorList>
            <consortium name="Molecular Ecology Group"/>
        </authorList>
    </citation>
    <scope>NUCLEOTIDE SEQUENCE</scope>
    <source>
        <strain evidence="2">TBG_1078</strain>
    </source>
</reference>
<gene>
    <name evidence="2" type="ORF">NYPRO_LOCUS20575</name>
</gene>
<dbReference type="Proteomes" id="UP000645828">
    <property type="component" value="Unassembled WGS sequence"/>
</dbReference>
<name>A0A811ZGI3_NYCPR</name>
<protein>
    <submittedName>
        <fullName evidence="2">(raccoon dog) hypothetical protein</fullName>
    </submittedName>
</protein>
<organism evidence="2 3">
    <name type="scientific">Nyctereutes procyonoides</name>
    <name type="common">Raccoon dog</name>
    <name type="synonym">Canis procyonoides</name>
    <dbReference type="NCBI Taxonomy" id="34880"/>
    <lineage>
        <taxon>Eukaryota</taxon>
        <taxon>Metazoa</taxon>
        <taxon>Chordata</taxon>
        <taxon>Craniata</taxon>
        <taxon>Vertebrata</taxon>
        <taxon>Euteleostomi</taxon>
        <taxon>Mammalia</taxon>
        <taxon>Eutheria</taxon>
        <taxon>Laurasiatheria</taxon>
        <taxon>Carnivora</taxon>
        <taxon>Caniformia</taxon>
        <taxon>Canidae</taxon>
        <taxon>Nyctereutes</taxon>
    </lineage>
</organism>